<keyword evidence="6" id="KW-0231">Viral genome packaging</keyword>
<accession>Q9E1X6</accession>
<evidence type="ECO:0000256" key="4">
    <source>
        <dbReference type="ARBA" id="ARBA00022844"/>
    </source>
</evidence>
<keyword evidence="9" id="KW-1185">Reference proteome</keyword>
<keyword evidence="1" id="KW-0167">Capsid protein</keyword>
<evidence type="ECO:0000313" key="8">
    <source>
        <dbReference type="EMBL" id="AAG27217.1"/>
    </source>
</evidence>
<evidence type="ECO:0000256" key="3">
    <source>
        <dbReference type="ARBA" id="ARBA00022612"/>
    </source>
</evidence>
<dbReference type="EMBL" id="AF275348">
    <property type="protein sequence ID" value="AAG27217.1"/>
    <property type="molecule type" value="Genomic_DNA"/>
</dbReference>
<evidence type="ECO:0000256" key="5">
    <source>
        <dbReference type="ARBA" id="ARBA00022921"/>
    </source>
</evidence>
<dbReference type="GeneID" id="920491"/>
<dbReference type="RefSeq" id="NP_077458.1">
    <property type="nucleotide sequence ID" value="NC_002686.2"/>
</dbReference>
<dbReference type="InterPro" id="IPR007640">
    <property type="entry name" value="UL17-like"/>
</dbReference>
<keyword evidence="4" id="KW-0946">Virion</keyword>
<dbReference type="HAMAP" id="MF_04017">
    <property type="entry name" value="HSV_CVC1"/>
    <property type="match status" value="1"/>
</dbReference>
<dbReference type="Proteomes" id="UP000159358">
    <property type="component" value="Segment"/>
</dbReference>
<name>Q9E1X6_CHV9D</name>
<organism evidence="8 9">
    <name type="scientific">Cercopithecine herpesvirus 9 (strain DHV)</name>
    <name type="common">CeHV-9</name>
    <name type="synonym">Simian varicella virus</name>
    <dbReference type="NCBI Taxonomy" id="36348"/>
    <lineage>
        <taxon>Viruses</taxon>
        <taxon>Duplodnaviria</taxon>
        <taxon>Heunggongvirae</taxon>
        <taxon>Peploviricota</taxon>
        <taxon>Herviviricetes</taxon>
        <taxon>Herpesvirales</taxon>
        <taxon>Orthoherpesviridae</taxon>
        <taxon>Alphaherpesvirinae</taxon>
        <taxon>Varicellovirus</taxon>
        <taxon>Varicellovirus cercopithecinealpha9</taxon>
    </lineage>
</organism>
<evidence type="ECO:0000256" key="7">
    <source>
        <dbReference type="SAM" id="MobiDB-lite"/>
    </source>
</evidence>
<reference evidence="8 9" key="1">
    <citation type="journal article" date="2001" name="Virology">
        <title>The DNA sequence of the simian varicella virus genome.</title>
        <authorList>
            <person name="Gray W.L."/>
            <person name="Starnes H.B."/>
            <person name="White M.W."/>
            <person name="Mahalingam R."/>
        </authorList>
    </citation>
    <scope>NUCLEOTIDE SEQUENCE [LARGE SCALE GENOMIC DNA]</scope>
</reference>
<dbReference type="Pfam" id="PF04559">
    <property type="entry name" value="Herpes_UL17"/>
    <property type="match status" value="1"/>
</dbReference>
<dbReference type="GO" id="GO:0019028">
    <property type="term" value="C:viral capsid"/>
    <property type="evidence" value="ECO:0007669"/>
    <property type="project" value="UniProtKB-KW"/>
</dbReference>
<feature type="region of interest" description="Disordered" evidence="7">
    <location>
        <begin position="275"/>
        <end position="296"/>
    </location>
</feature>
<evidence type="ECO:0000256" key="6">
    <source>
        <dbReference type="ARBA" id="ARBA00023219"/>
    </source>
</evidence>
<protein>
    <submittedName>
        <fullName evidence="8">Uncharacterized protein</fullName>
    </submittedName>
</protein>
<proteinExistence type="inferred from homology"/>
<keyword evidence="3" id="KW-1188">Viral release from host cell</keyword>
<keyword evidence="2" id="KW-1048">Host nucleus</keyword>
<evidence type="ECO:0000313" key="9">
    <source>
        <dbReference type="Proteomes" id="UP000159358"/>
    </source>
</evidence>
<keyword evidence="5" id="KW-0426">Late protein</keyword>
<organismHost>
    <name type="scientific">Chlorocebus aethiops</name>
    <name type="common">Green monkey</name>
    <name type="synonym">Cercopithecus aethiops</name>
    <dbReference type="NCBI Taxonomy" id="9534"/>
</organismHost>
<evidence type="ECO:0000256" key="2">
    <source>
        <dbReference type="ARBA" id="ARBA00022562"/>
    </source>
</evidence>
<evidence type="ECO:0000256" key="1">
    <source>
        <dbReference type="ARBA" id="ARBA00022561"/>
    </source>
</evidence>
<sequence length="678" mass="75851">MNAHLANETRHKLTYNNDTTRGMIHILLQDSCLVDAGIDPVYFLSTECVSGFVVEVQTRYHASGLCEPWTQVFAAYVPKSALSSALIPETTLRNLSVFLYTNGPGGLFLSVPIHLEPGRFYDAFNVIAIRVNIKRHHKFYDILMLYEEIIPKGTRYVADIHRLPILCNQLLSYIYSIGDISPSLKTSADHLMLALKDWDISNNYIEHRCSNYFNPELELNSGGFDESPEETRIGESNKDIMQLIQRATKIVNSRHPIRVTGSQIASGLKQGAIGHKSNTHREAPSQAFTSSVLEPPGKGRFVNTSKDINHGDSRMEDILLITADCSKPKTPLEWFDVCYSQVMGGDTPSDMWRRRPISIVPRRYAASNTPLVVISYENSIAWGGRDIVNNVYNSVQPLINTICKNANVNLPQDLNGPDLKQLLEKFPFMSNVFKDSSPLLPFSPEAEVVLVKQFFNACTYALKQAIVHRFKNSNSFAQLLHYDIEVQQNMIINEIVKRTPDLVRCLLGVISDMETQTFYTSSLMSATLAYLSSIYKNMGNEGGYVSYSTYSFPCWLGNSTVYLFDYYSTGGSIIKLSHYPVSVAIEQIHTGSNKQLRVKFVPGANGGLQKNTCSTYLPGQCYAHICLGFNKDLNAYLVLPGGFVAEFDIAPFINSELPTSLIGPILNRFCRSVPKLKA</sequence>
<dbReference type="KEGG" id="vg:920491"/>
<dbReference type="GO" id="GO:0051276">
    <property type="term" value="P:chromosome organization"/>
    <property type="evidence" value="ECO:0007669"/>
    <property type="project" value="InterPro"/>
</dbReference>